<organism evidence="1 2">
    <name type="scientific">Paspalum notatum var. saurae</name>
    <dbReference type="NCBI Taxonomy" id="547442"/>
    <lineage>
        <taxon>Eukaryota</taxon>
        <taxon>Viridiplantae</taxon>
        <taxon>Streptophyta</taxon>
        <taxon>Embryophyta</taxon>
        <taxon>Tracheophyta</taxon>
        <taxon>Spermatophyta</taxon>
        <taxon>Magnoliopsida</taxon>
        <taxon>Liliopsida</taxon>
        <taxon>Poales</taxon>
        <taxon>Poaceae</taxon>
        <taxon>PACMAD clade</taxon>
        <taxon>Panicoideae</taxon>
        <taxon>Andropogonodae</taxon>
        <taxon>Paspaleae</taxon>
        <taxon>Paspalinae</taxon>
        <taxon>Paspalum</taxon>
    </lineage>
</organism>
<keyword evidence="2" id="KW-1185">Reference proteome</keyword>
<proteinExistence type="predicted"/>
<sequence length="220" mass="24308">MEKNLIEALRLSYDYVPFTGGSMAVVFPWTVWHGVENQCMQPEQQRVAAAIHNPACRRRTGDERGRMKLLLKLALHASRDLKIELVAGVSAGLDWSPCLTLLLLHASRPERRDRGSSCVPRRTTGDLRSALLPRCGTLFGEQEKAAIFSLKETIAGDLQDSIGAGQYTESVIPKGAYNLGRNHRRHGQGVDMVWRATFGASGDWRNKQGRKELLGRSGGG</sequence>
<gene>
    <name evidence="1" type="ORF">U9M48_025674</name>
</gene>
<name>A0AAQ3TQX0_PASNO</name>
<dbReference type="EMBL" id="CP144749">
    <property type="protein sequence ID" value="WVZ77868.1"/>
    <property type="molecule type" value="Genomic_DNA"/>
</dbReference>
<accession>A0AAQ3TQX0</accession>
<evidence type="ECO:0000313" key="1">
    <source>
        <dbReference type="EMBL" id="WVZ77868.1"/>
    </source>
</evidence>
<dbReference type="Proteomes" id="UP001341281">
    <property type="component" value="Chromosome 05"/>
</dbReference>
<dbReference type="AlphaFoldDB" id="A0AAQ3TQX0"/>
<evidence type="ECO:0000313" key="2">
    <source>
        <dbReference type="Proteomes" id="UP001341281"/>
    </source>
</evidence>
<protein>
    <submittedName>
        <fullName evidence="1">Uncharacterized protein</fullName>
    </submittedName>
</protein>
<reference evidence="1 2" key="1">
    <citation type="submission" date="2024-02" db="EMBL/GenBank/DDBJ databases">
        <title>High-quality chromosome-scale genome assembly of Pensacola bahiagrass (Paspalum notatum Flugge var. saurae).</title>
        <authorList>
            <person name="Vega J.M."/>
            <person name="Podio M."/>
            <person name="Orjuela J."/>
            <person name="Siena L.A."/>
            <person name="Pessino S.C."/>
            <person name="Combes M.C."/>
            <person name="Mariac C."/>
            <person name="Albertini E."/>
            <person name="Pupilli F."/>
            <person name="Ortiz J.P.A."/>
            <person name="Leblanc O."/>
        </authorList>
    </citation>
    <scope>NUCLEOTIDE SEQUENCE [LARGE SCALE GENOMIC DNA]</scope>
    <source>
        <strain evidence="1">R1</strain>
        <tissue evidence="1">Leaf</tissue>
    </source>
</reference>